<reference evidence="1 2" key="2">
    <citation type="journal article" date="2010" name="Stand. Genomic Sci.">
        <title>Complete genome sequence of Desulfohalobium retbaense type strain (HR(100)).</title>
        <authorList>
            <person name="Spring S."/>
            <person name="Nolan M."/>
            <person name="Lapidus A."/>
            <person name="Glavina Del Rio T."/>
            <person name="Copeland A."/>
            <person name="Tice H."/>
            <person name="Cheng J.F."/>
            <person name="Lucas S."/>
            <person name="Land M."/>
            <person name="Chen F."/>
            <person name="Bruce D."/>
            <person name="Goodwin L."/>
            <person name="Pitluck S."/>
            <person name="Ivanova N."/>
            <person name="Mavromatis K."/>
            <person name="Mikhailova N."/>
            <person name="Pati A."/>
            <person name="Chen A."/>
            <person name="Palaniappan K."/>
            <person name="Hauser L."/>
            <person name="Chang Y.J."/>
            <person name="Jeffries C.D."/>
            <person name="Munk C."/>
            <person name="Kiss H."/>
            <person name="Chain P."/>
            <person name="Han C."/>
            <person name="Brettin T."/>
            <person name="Detter J.C."/>
            <person name="Schuler E."/>
            <person name="Goker M."/>
            <person name="Rohde M."/>
            <person name="Bristow J."/>
            <person name="Eisen J.A."/>
            <person name="Markowitz V."/>
            <person name="Hugenholtz P."/>
            <person name="Kyrpides N.C."/>
            <person name="Klenk H.P."/>
        </authorList>
    </citation>
    <scope>NUCLEOTIDE SEQUENCE [LARGE SCALE GENOMIC DNA]</scope>
    <source>
        <strain evidence="2">ATCC 49802 / DSM 20745 / S 6022</strain>
    </source>
</reference>
<evidence type="ECO:0000313" key="2">
    <source>
        <dbReference type="Proteomes" id="UP000002027"/>
    </source>
</evidence>
<dbReference type="HOGENOM" id="CLU_2002455_0_0_0"/>
<dbReference type="Proteomes" id="UP000002027">
    <property type="component" value="Chromosome 1"/>
</dbReference>
<dbReference type="KEGG" id="sti:Sthe_1243"/>
<organism evidence="1 2">
    <name type="scientific">Sphaerobacter thermophilus (strain ATCC 49802 / DSM 20745 / KCCM 41009 / NCIMB 13125 / S 6022)</name>
    <dbReference type="NCBI Taxonomy" id="479434"/>
    <lineage>
        <taxon>Bacteria</taxon>
        <taxon>Pseudomonadati</taxon>
        <taxon>Thermomicrobiota</taxon>
        <taxon>Thermomicrobia</taxon>
        <taxon>Sphaerobacterales</taxon>
        <taxon>Sphaerobacterineae</taxon>
        <taxon>Sphaerobacteraceae</taxon>
        <taxon>Sphaerobacter</taxon>
    </lineage>
</organism>
<dbReference type="SUPFAM" id="SSF48695">
    <property type="entry name" value="Multiheme cytochromes"/>
    <property type="match status" value="1"/>
</dbReference>
<dbReference type="RefSeq" id="WP_012871725.1">
    <property type="nucleotide sequence ID" value="NC_013523.1"/>
</dbReference>
<dbReference type="AlphaFoldDB" id="D1C361"/>
<dbReference type="OrthoDB" id="9856240at2"/>
<dbReference type="EMBL" id="CP001823">
    <property type="protein sequence ID" value="ACZ38678.1"/>
    <property type="molecule type" value="Genomic_DNA"/>
</dbReference>
<reference evidence="2" key="1">
    <citation type="submission" date="2009-11" db="EMBL/GenBank/DDBJ databases">
        <title>The complete chromosome 1 of Sphaerobacter thermophilus DSM 20745.</title>
        <authorList>
            <person name="Lucas S."/>
            <person name="Copeland A."/>
            <person name="Lapidus A."/>
            <person name="Glavina del Rio T."/>
            <person name="Dalin E."/>
            <person name="Tice H."/>
            <person name="Bruce D."/>
            <person name="Goodwin L."/>
            <person name="Pitluck S."/>
            <person name="Kyrpides N."/>
            <person name="Mavromatis K."/>
            <person name="Ivanova N."/>
            <person name="Mikhailova N."/>
            <person name="LaButti K.M."/>
            <person name="Clum A."/>
            <person name="Sun H.I."/>
            <person name="Brettin T."/>
            <person name="Detter J.C."/>
            <person name="Han C."/>
            <person name="Larimer F."/>
            <person name="Land M."/>
            <person name="Hauser L."/>
            <person name="Markowitz V."/>
            <person name="Cheng J.F."/>
            <person name="Hugenholtz P."/>
            <person name="Woyke T."/>
            <person name="Wu D."/>
            <person name="Steenblock K."/>
            <person name="Schneider S."/>
            <person name="Pukall R."/>
            <person name="Goeker M."/>
            <person name="Klenk H.P."/>
            <person name="Eisen J.A."/>
        </authorList>
    </citation>
    <scope>NUCLEOTIDE SEQUENCE [LARGE SCALE GENOMIC DNA]</scope>
    <source>
        <strain evidence="2">ATCC 49802 / DSM 20745 / S 6022</strain>
    </source>
</reference>
<name>D1C361_SPHTD</name>
<gene>
    <name evidence="1" type="ordered locus">Sthe_1243</name>
</gene>
<dbReference type="STRING" id="479434.Sthe_1243"/>
<dbReference type="InParanoid" id="D1C361"/>
<sequence length="124" mass="14207">MSREPDHTEVRRIVLSVLEECSQCHYPHSLDDFHVVGRRDGLWVLRVHCTACHAEVYVAAVVGEAGFDVAETDGIDWLDADDVLVEDEIEDEPEPVTVDDVLDMHEFLETFDGDFHALFARRRR</sequence>
<dbReference type="InterPro" id="IPR036280">
    <property type="entry name" value="Multihaem_cyt_sf"/>
</dbReference>
<dbReference type="eggNOG" id="ENOG5030TE1">
    <property type="taxonomic scope" value="Bacteria"/>
</dbReference>
<evidence type="ECO:0000313" key="1">
    <source>
        <dbReference type="EMBL" id="ACZ38678.1"/>
    </source>
</evidence>
<keyword evidence="2" id="KW-1185">Reference proteome</keyword>
<proteinExistence type="predicted"/>
<protein>
    <submittedName>
        <fullName evidence="1">Uncharacterized protein</fullName>
    </submittedName>
</protein>
<accession>D1C361</accession>